<dbReference type="Gene3D" id="1.10.357.10">
    <property type="entry name" value="Tetracycline Repressor, domain 2"/>
    <property type="match status" value="1"/>
</dbReference>
<dbReference type="PANTHER" id="PTHR30055">
    <property type="entry name" value="HTH-TYPE TRANSCRIPTIONAL REGULATOR RUTR"/>
    <property type="match status" value="1"/>
</dbReference>
<proteinExistence type="predicted"/>
<dbReference type="SUPFAM" id="SSF46689">
    <property type="entry name" value="Homeodomain-like"/>
    <property type="match status" value="1"/>
</dbReference>
<name>A0A7D7QJT7_9ACTN</name>
<dbReference type="PROSITE" id="PS50977">
    <property type="entry name" value="HTH_TETR_2"/>
    <property type="match status" value="1"/>
</dbReference>
<evidence type="ECO:0000313" key="4">
    <source>
        <dbReference type="EMBL" id="QMT03404.1"/>
    </source>
</evidence>
<dbReference type="Pfam" id="PF00440">
    <property type="entry name" value="TetR_N"/>
    <property type="match status" value="1"/>
</dbReference>
<organism evidence="4 5">
    <name type="scientific">Gordonia jinghuaiqii</name>
    <dbReference type="NCBI Taxonomy" id="2758710"/>
    <lineage>
        <taxon>Bacteria</taxon>
        <taxon>Bacillati</taxon>
        <taxon>Actinomycetota</taxon>
        <taxon>Actinomycetes</taxon>
        <taxon>Mycobacteriales</taxon>
        <taxon>Gordoniaceae</taxon>
        <taxon>Gordonia</taxon>
    </lineage>
</organism>
<dbReference type="AlphaFoldDB" id="A0A7D7QJT7"/>
<dbReference type="PANTHER" id="PTHR30055:SF237">
    <property type="entry name" value="TRANSCRIPTIONAL REPRESSOR MCE3R"/>
    <property type="match status" value="1"/>
</dbReference>
<evidence type="ECO:0000313" key="5">
    <source>
        <dbReference type="Proteomes" id="UP000515663"/>
    </source>
</evidence>
<sequence length="192" mass="21176">MPDQPVDQSAPQRGSRLSADDWMDAAVEILVADGIEGLKISRLSARLGVTKGSFYWHFTDIGAMKAALSDHVREVQSAAAARIEAFENLPPAERIEAMVALVSDPRRWGMEAAMRRWAETDASIADSVSELDDRTLHIANQALHELGFSDTEAHARATTLLYAGIGFVHAHGRLRQATSEDLRIFINILTRR</sequence>
<feature type="DNA-binding region" description="H-T-H motif" evidence="2">
    <location>
        <begin position="39"/>
        <end position="58"/>
    </location>
</feature>
<accession>A0A7D7QJT7</accession>
<dbReference type="GO" id="GO:0003700">
    <property type="term" value="F:DNA-binding transcription factor activity"/>
    <property type="evidence" value="ECO:0007669"/>
    <property type="project" value="TreeGrafter"/>
</dbReference>
<keyword evidence="1 2" id="KW-0238">DNA-binding</keyword>
<evidence type="ECO:0000256" key="2">
    <source>
        <dbReference type="PROSITE-ProRule" id="PRU00335"/>
    </source>
</evidence>
<dbReference type="Proteomes" id="UP000515663">
    <property type="component" value="Chromosome"/>
</dbReference>
<evidence type="ECO:0000259" key="3">
    <source>
        <dbReference type="PROSITE" id="PS50977"/>
    </source>
</evidence>
<reference evidence="5" key="1">
    <citation type="submission" date="2020-07" db="EMBL/GenBank/DDBJ databases">
        <title>novel species isolated from the respiratory tract of Marmot.</title>
        <authorList>
            <person name="Zhang G."/>
        </authorList>
    </citation>
    <scope>NUCLEOTIDE SEQUENCE [LARGE SCALE GENOMIC DNA]</scope>
    <source>
        <strain evidence="5">686</strain>
    </source>
</reference>
<dbReference type="KEGG" id="gji:H1R19_10105"/>
<dbReference type="InterPro" id="IPR009057">
    <property type="entry name" value="Homeodomain-like_sf"/>
</dbReference>
<gene>
    <name evidence="4" type="ORF">H1R19_10105</name>
</gene>
<keyword evidence="5" id="KW-1185">Reference proteome</keyword>
<dbReference type="InterPro" id="IPR050109">
    <property type="entry name" value="HTH-type_TetR-like_transc_reg"/>
</dbReference>
<dbReference type="EMBL" id="CP059491">
    <property type="protein sequence ID" value="QMT03404.1"/>
    <property type="molecule type" value="Genomic_DNA"/>
</dbReference>
<dbReference type="RefSeq" id="WP_219851328.1">
    <property type="nucleotide sequence ID" value="NZ_CP059491.1"/>
</dbReference>
<dbReference type="GO" id="GO:0000976">
    <property type="term" value="F:transcription cis-regulatory region binding"/>
    <property type="evidence" value="ECO:0007669"/>
    <property type="project" value="TreeGrafter"/>
</dbReference>
<protein>
    <submittedName>
        <fullName evidence="4">TetR/AcrR family transcriptional regulator</fullName>
    </submittedName>
</protein>
<evidence type="ECO:0000256" key="1">
    <source>
        <dbReference type="ARBA" id="ARBA00023125"/>
    </source>
</evidence>
<dbReference type="InterPro" id="IPR001647">
    <property type="entry name" value="HTH_TetR"/>
</dbReference>
<feature type="domain" description="HTH tetR-type" evidence="3">
    <location>
        <begin position="16"/>
        <end position="76"/>
    </location>
</feature>